<keyword evidence="2" id="KW-1185">Reference proteome</keyword>
<dbReference type="GeneID" id="28993165"/>
<evidence type="ECO:0000313" key="2">
    <source>
        <dbReference type="Proteomes" id="UP000077315"/>
    </source>
</evidence>
<dbReference type="RefSeq" id="XP_018287611.1">
    <property type="nucleotide sequence ID" value="XM_018432259.1"/>
</dbReference>
<dbReference type="Gene3D" id="3.30.420.10">
    <property type="entry name" value="Ribonuclease H-like superfamily/Ribonuclease H"/>
    <property type="match status" value="1"/>
</dbReference>
<proteinExistence type="predicted"/>
<protein>
    <recommendedName>
        <fullName evidence="3">Homeodomain-like DNA binding domain-containing transcription factor</fullName>
    </recommendedName>
</protein>
<organism evidence="1 2">
    <name type="scientific">Phycomyces blakesleeanus (strain ATCC 8743b / DSM 1359 / FGSC 10004 / NBRC 33097 / NRRL 1555)</name>
    <dbReference type="NCBI Taxonomy" id="763407"/>
    <lineage>
        <taxon>Eukaryota</taxon>
        <taxon>Fungi</taxon>
        <taxon>Fungi incertae sedis</taxon>
        <taxon>Mucoromycota</taxon>
        <taxon>Mucoromycotina</taxon>
        <taxon>Mucoromycetes</taxon>
        <taxon>Mucorales</taxon>
        <taxon>Phycomycetaceae</taxon>
        <taxon>Phycomyces</taxon>
    </lineage>
</organism>
<dbReference type="AlphaFoldDB" id="A0A162ZWY5"/>
<dbReference type="EMBL" id="KV440991">
    <property type="protein sequence ID" value="OAD69571.1"/>
    <property type="molecule type" value="Genomic_DNA"/>
</dbReference>
<name>A0A162ZWY5_PHYB8</name>
<evidence type="ECO:0000313" key="1">
    <source>
        <dbReference type="EMBL" id="OAD69571.1"/>
    </source>
</evidence>
<dbReference type="InParanoid" id="A0A162ZWY5"/>
<sequence>MVPITCFKIRRNERSLSSGRPQLLTPRDKRRIVSNIKKDRWSTLDDLVDYASADTGKNVNKVTMQPFLTKAHIAKRRAWYKTVQDWNGQWETVIWSDESTFVLYKKNSNRNLWGQTCERFDTDYFAPKVQGNDENMDGPRYVEVLRDHFLSFLHVLPVPSSGGYNFQKEHFRAHKSKAAGKFKKEHGIDVLEWVSNSLNPSPI</sequence>
<reference evidence="2" key="1">
    <citation type="submission" date="2015-06" db="EMBL/GenBank/DDBJ databases">
        <title>Expansion of signal transduction pathways in fungi by whole-genome duplication.</title>
        <authorList>
            <consortium name="DOE Joint Genome Institute"/>
            <person name="Corrochano L.M."/>
            <person name="Kuo A."/>
            <person name="Marcet-Houben M."/>
            <person name="Polaino S."/>
            <person name="Salamov A."/>
            <person name="Villalobos J.M."/>
            <person name="Alvarez M.I."/>
            <person name="Avalos J."/>
            <person name="Benito E.P."/>
            <person name="Benoit I."/>
            <person name="Burger G."/>
            <person name="Camino L.P."/>
            <person name="Canovas D."/>
            <person name="Cerda-Olmedo E."/>
            <person name="Cheng J.-F."/>
            <person name="Dominguez A."/>
            <person name="Elias M."/>
            <person name="Eslava A.P."/>
            <person name="Glaser F."/>
            <person name="Grimwood J."/>
            <person name="Gutierrez G."/>
            <person name="Heitman J."/>
            <person name="Henrissat B."/>
            <person name="Iturriaga E.A."/>
            <person name="Lang B.F."/>
            <person name="Lavin J.L."/>
            <person name="Lee S."/>
            <person name="Li W."/>
            <person name="Lindquist E."/>
            <person name="Lopez-Garcia S."/>
            <person name="Luque E.M."/>
            <person name="Marcos A.T."/>
            <person name="Martin J."/>
            <person name="McCluskey K."/>
            <person name="Medina H.R."/>
            <person name="Miralles-Duran A."/>
            <person name="Miyazaki A."/>
            <person name="Munoz-Torres E."/>
            <person name="Oguiza J.A."/>
            <person name="Ohm R."/>
            <person name="Olmedo M."/>
            <person name="Orejas M."/>
            <person name="Ortiz-Castellanos L."/>
            <person name="Pisabarro A.G."/>
            <person name="Rodriguez-Romero J."/>
            <person name="Ruiz-Herrera J."/>
            <person name="Ruiz-Vazquez R."/>
            <person name="Sanz C."/>
            <person name="Schackwitz W."/>
            <person name="Schmutz J."/>
            <person name="Shahriari M."/>
            <person name="Shelest E."/>
            <person name="Silva-Franco F."/>
            <person name="Soanes D."/>
            <person name="Syed K."/>
            <person name="Tagua V.G."/>
            <person name="Talbot N.J."/>
            <person name="Thon M."/>
            <person name="De vries R.P."/>
            <person name="Wiebenga A."/>
            <person name="Yadav J.S."/>
            <person name="Braun E.L."/>
            <person name="Baker S."/>
            <person name="Garre V."/>
            <person name="Horwitz B."/>
            <person name="Torres-Martinez S."/>
            <person name="Idnurm A."/>
            <person name="Herrera-Estrella A."/>
            <person name="Gabaldon T."/>
            <person name="Grigoriev I.V."/>
        </authorList>
    </citation>
    <scope>NUCLEOTIDE SEQUENCE [LARGE SCALE GENOMIC DNA]</scope>
    <source>
        <strain evidence="2">NRRL 1555(-)</strain>
    </source>
</reference>
<dbReference type="VEuPathDB" id="FungiDB:PHYBLDRAFT_149360"/>
<dbReference type="STRING" id="763407.A0A162ZWY5"/>
<dbReference type="OrthoDB" id="2429547at2759"/>
<dbReference type="InterPro" id="IPR036397">
    <property type="entry name" value="RNaseH_sf"/>
</dbReference>
<dbReference type="GO" id="GO:0003676">
    <property type="term" value="F:nucleic acid binding"/>
    <property type="evidence" value="ECO:0007669"/>
    <property type="project" value="InterPro"/>
</dbReference>
<accession>A0A162ZWY5</accession>
<evidence type="ECO:0008006" key="3">
    <source>
        <dbReference type="Google" id="ProtNLM"/>
    </source>
</evidence>
<dbReference type="Proteomes" id="UP000077315">
    <property type="component" value="Unassembled WGS sequence"/>
</dbReference>
<gene>
    <name evidence="1" type="ORF">PHYBLDRAFT_149360</name>
</gene>